<dbReference type="HOGENOM" id="CLU_035316_0_0_0"/>
<dbReference type="KEGG" id="psl:Psta_0476"/>
<keyword evidence="4 6" id="KW-1133">Transmembrane helix</keyword>
<dbReference type="InterPro" id="IPR003838">
    <property type="entry name" value="ABC3_permease_C"/>
</dbReference>
<evidence type="ECO:0000313" key="10">
    <source>
        <dbReference type="Proteomes" id="UP000001887"/>
    </source>
</evidence>
<feature type="transmembrane region" description="Helical" evidence="6">
    <location>
        <begin position="20"/>
        <end position="42"/>
    </location>
</feature>
<dbReference type="PANTHER" id="PTHR43738:SF2">
    <property type="entry name" value="ABC TRANSPORTER PERMEASE"/>
    <property type="match status" value="1"/>
</dbReference>
<dbReference type="Pfam" id="PF02687">
    <property type="entry name" value="FtsX"/>
    <property type="match status" value="1"/>
</dbReference>
<protein>
    <recommendedName>
        <fullName evidence="11">ABC3 transporter permease protein domain-containing protein</fullName>
    </recommendedName>
</protein>
<name>D2R3D3_PIRSD</name>
<dbReference type="STRING" id="530564.Psta_0476"/>
<evidence type="ECO:0000256" key="5">
    <source>
        <dbReference type="ARBA" id="ARBA00023136"/>
    </source>
</evidence>
<sequence length="529" mass="57670" precursor="true">MSLFSIAFRSIVQRPVASALTILSMALGVMMVVMVLSVFGVVKRSFSNNASLGYNMIVGAKGGQEQLVLNTVFYLSKPVENIPYTYYMEFLRTDERTKLLEPSLKRMAWEEANAARARSLSATGFQSSIDEVLQAAAKASSSIDERGQGLERDGKFGMLTELAIPLCLGDYYDRFRVVGTTPDFLDKLVYRPEEGLKYELAEGRNFVHKSEENGYFEAVVGHTVAREMGVGVGDEFSPAHGDPTGHMHERKFKIVGVLKSTGTPNDRVVLVNMEGFYLMEDHAKPLEEAPKEERPELTDEEAMQAMKAKAKLASAVQRMADPDPLPVEQREVTALLLKVPTMIAPGIENAVNEGRDAQAVLPVAVIYGLFEFIVNPIQWTLLVLTAMICIVSGISILVSIYNSMSERKHEIAVLRALGAGRSTVMTIILLEATFLALAGGAVGWLTGHTLVAAASPVIEDNTGVYIGFFSADPMVDVFELLRGEPSETLQLTVPVELLLIPALMVLAVIVGIWPAFAAYKTDVAASLGK</sequence>
<keyword evidence="5 6" id="KW-0472">Membrane</keyword>
<feature type="domain" description="ABC3 transporter permease C-terminal" evidence="7">
    <location>
        <begin position="383"/>
        <end position="515"/>
    </location>
</feature>
<dbReference type="InterPro" id="IPR025857">
    <property type="entry name" value="MacB_PCD"/>
</dbReference>
<keyword evidence="10" id="KW-1185">Reference proteome</keyword>
<evidence type="ECO:0000313" key="9">
    <source>
        <dbReference type="EMBL" id="ADB15164.1"/>
    </source>
</evidence>
<gene>
    <name evidence="9" type="ordered locus">Psta_0476</name>
</gene>
<accession>D2R3D3</accession>
<comment type="subcellular location">
    <subcellularLocation>
        <location evidence="1">Cell membrane</location>
        <topology evidence="1">Multi-pass membrane protein</topology>
    </subcellularLocation>
</comment>
<dbReference type="eggNOG" id="COG0577">
    <property type="taxonomic scope" value="Bacteria"/>
</dbReference>
<organism evidence="9 10">
    <name type="scientific">Pirellula staleyi (strain ATCC 27377 / DSM 6068 / ICPB 4128)</name>
    <name type="common">Pirella staleyi</name>
    <dbReference type="NCBI Taxonomy" id="530564"/>
    <lineage>
        <taxon>Bacteria</taxon>
        <taxon>Pseudomonadati</taxon>
        <taxon>Planctomycetota</taxon>
        <taxon>Planctomycetia</taxon>
        <taxon>Pirellulales</taxon>
        <taxon>Pirellulaceae</taxon>
        <taxon>Pirellula</taxon>
    </lineage>
</organism>
<dbReference type="EMBL" id="CP001848">
    <property type="protein sequence ID" value="ADB15164.1"/>
    <property type="molecule type" value="Genomic_DNA"/>
</dbReference>
<feature type="domain" description="MacB-like periplasmic core" evidence="8">
    <location>
        <begin position="18"/>
        <end position="276"/>
    </location>
</feature>
<dbReference type="GO" id="GO:0005886">
    <property type="term" value="C:plasma membrane"/>
    <property type="evidence" value="ECO:0007669"/>
    <property type="project" value="UniProtKB-SubCell"/>
</dbReference>
<evidence type="ECO:0000259" key="8">
    <source>
        <dbReference type="Pfam" id="PF12704"/>
    </source>
</evidence>
<feature type="transmembrane region" description="Helical" evidence="6">
    <location>
        <begin position="422"/>
        <end position="445"/>
    </location>
</feature>
<dbReference type="AlphaFoldDB" id="D2R3D3"/>
<evidence type="ECO:0000256" key="2">
    <source>
        <dbReference type="ARBA" id="ARBA00022475"/>
    </source>
</evidence>
<evidence type="ECO:0008006" key="11">
    <source>
        <dbReference type="Google" id="ProtNLM"/>
    </source>
</evidence>
<feature type="transmembrane region" description="Helical" evidence="6">
    <location>
        <begin position="498"/>
        <end position="519"/>
    </location>
</feature>
<dbReference type="InterPro" id="IPR051125">
    <property type="entry name" value="ABC-4/HrtB_transporter"/>
</dbReference>
<evidence type="ECO:0000256" key="6">
    <source>
        <dbReference type="SAM" id="Phobius"/>
    </source>
</evidence>
<evidence type="ECO:0000256" key="1">
    <source>
        <dbReference type="ARBA" id="ARBA00004651"/>
    </source>
</evidence>
<evidence type="ECO:0000259" key="7">
    <source>
        <dbReference type="Pfam" id="PF02687"/>
    </source>
</evidence>
<evidence type="ECO:0000256" key="3">
    <source>
        <dbReference type="ARBA" id="ARBA00022692"/>
    </source>
</evidence>
<evidence type="ECO:0000256" key="4">
    <source>
        <dbReference type="ARBA" id="ARBA00022989"/>
    </source>
</evidence>
<dbReference type="Proteomes" id="UP000001887">
    <property type="component" value="Chromosome"/>
</dbReference>
<dbReference type="Pfam" id="PF12704">
    <property type="entry name" value="MacB_PCD"/>
    <property type="match status" value="1"/>
</dbReference>
<keyword evidence="3 6" id="KW-0812">Transmembrane</keyword>
<feature type="transmembrane region" description="Helical" evidence="6">
    <location>
        <begin position="379"/>
        <end position="401"/>
    </location>
</feature>
<proteinExistence type="predicted"/>
<dbReference type="PANTHER" id="PTHR43738">
    <property type="entry name" value="ABC TRANSPORTER, MEMBRANE PROTEIN"/>
    <property type="match status" value="1"/>
</dbReference>
<reference evidence="9 10" key="1">
    <citation type="journal article" date="2009" name="Stand. Genomic Sci.">
        <title>Complete genome sequence of Pirellula staleyi type strain (ATCC 27377).</title>
        <authorList>
            <person name="Clum A."/>
            <person name="Tindall B.J."/>
            <person name="Sikorski J."/>
            <person name="Ivanova N."/>
            <person name="Mavrommatis K."/>
            <person name="Lucas S."/>
            <person name="Glavina del Rio T."/>
            <person name="Nolan M."/>
            <person name="Chen F."/>
            <person name="Tice H."/>
            <person name="Pitluck S."/>
            <person name="Cheng J.F."/>
            <person name="Chertkov O."/>
            <person name="Brettin T."/>
            <person name="Han C."/>
            <person name="Detter J.C."/>
            <person name="Kuske C."/>
            <person name="Bruce D."/>
            <person name="Goodwin L."/>
            <person name="Ovchinikova G."/>
            <person name="Pati A."/>
            <person name="Mikhailova N."/>
            <person name="Chen A."/>
            <person name="Palaniappan K."/>
            <person name="Land M."/>
            <person name="Hauser L."/>
            <person name="Chang Y.J."/>
            <person name="Jeffries C.D."/>
            <person name="Chain P."/>
            <person name="Rohde M."/>
            <person name="Goker M."/>
            <person name="Bristow J."/>
            <person name="Eisen J.A."/>
            <person name="Markowitz V."/>
            <person name="Hugenholtz P."/>
            <person name="Kyrpides N.C."/>
            <person name="Klenk H.P."/>
            <person name="Lapidus A."/>
        </authorList>
    </citation>
    <scope>NUCLEOTIDE SEQUENCE [LARGE SCALE GENOMIC DNA]</scope>
    <source>
        <strain evidence="10">ATCC 27377 / DSM 6068 / ICPB 4128</strain>
    </source>
</reference>
<dbReference type="OrthoDB" id="9784014at2"/>
<keyword evidence="2" id="KW-1003">Cell membrane</keyword>